<dbReference type="GeneID" id="98180576"/>
<protein>
    <recommendedName>
        <fullName evidence="3">Nephrocystin 3-like N-terminal domain-containing protein</fullName>
    </recommendedName>
</protein>
<dbReference type="SUPFAM" id="SSF53474">
    <property type="entry name" value="alpha/beta-Hydrolases"/>
    <property type="match status" value="1"/>
</dbReference>
<dbReference type="Pfam" id="PF24883">
    <property type="entry name" value="NPHP3_N"/>
    <property type="match status" value="1"/>
</dbReference>
<proteinExistence type="predicted"/>
<dbReference type="PANTHER" id="PTHR10039:SF14">
    <property type="entry name" value="NACHT DOMAIN-CONTAINING PROTEIN"/>
    <property type="match status" value="1"/>
</dbReference>
<name>A0ABQ0GPI0_9PEZI</name>
<dbReference type="SUPFAM" id="SSF52540">
    <property type="entry name" value="P-loop containing nucleoside triphosphate hydrolases"/>
    <property type="match status" value="1"/>
</dbReference>
<reference evidence="4 5" key="1">
    <citation type="submission" date="2024-09" db="EMBL/GenBank/DDBJ databases">
        <title>Itraconazole resistance in Madurella fahalii resulting from another homologue of gene encoding cytochrome P450 14-alpha sterol demethylase (CYP51).</title>
        <authorList>
            <person name="Yoshioka I."/>
            <person name="Fahal A.H."/>
            <person name="Kaneko S."/>
            <person name="Yaguchi T."/>
        </authorList>
    </citation>
    <scope>NUCLEOTIDE SEQUENCE [LARGE SCALE GENOMIC DNA]</scope>
    <source>
        <strain evidence="4 5">IFM 68171</strain>
    </source>
</reference>
<dbReference type="Gene3D" id="3.40.50.300">
    <property type="entry name" value="P-loop containing nucleotide triphosphate hydrolases"/>
    <property type="match status" value="1"/>
</dbReference>
<feature type="domain" description="Nephrocystin 3-like N-terminal" evidence="3">
    <location>
        <begin position="297"/>
        <end position="478"/>
    </location>
</feature>
<evidence type="ECO:0000313" key="5">
    <source>
        <dbReference type="Proteomes" id="UP001628179"/>
    </source>
</evidence>
<keyword evidence="5" id="KW-1185">Reference proteome</keyword>
<dbReference type="EMBL" id="BAAFSV010000005">
    <property type="protein sequence ID" value="GAB1319624.1"/>
    <property type="molecule type" value="Genomic_DNA"/>
</dbReference>
<feature type="compositionally biased region" description="Basic and acidic residues" evidence="2">
    <location>
        <begin position="859"/>
        <end position="875"/>
    </location>
</feature>
<dbReference type="InterPro" id="IPR056884">
    <property type="entry name" value="NPHP3-like_N"/>
</dbReference>
<dbReference type="PANTHER" id="PTHR10039">
    <property type="entry name" value="AMELOGENIN"/>
    <property type="match status" value="1"/>
</dbReference>
<keyword evidence="1" id="KW-0677">Repeat</keyword>
<accession>A0ABQ0GPI0</accession>
<gene>
    <name evidence="4" type="ORF">MFIFM68171_09834</name>
</gene>
<evidence type="ECO:0000313" key="4">
    <source>
        <dbReference type="EMBL" id="GAB1319624.1"/>
    </source>
</evidence>
<dbReference type="Proteomes" id="UP001628179">
    <property type="component" value="Unassembled WGS sequence"/>
</dbReference>
<evidence type="ECO:0000259" key="3">
    <source>
        <dbReference type="Pfam" id="PF24883"/>
    </source>
</evidence>
<dbReference type="InterPro" id="IPR029058">
    <property type="entry name" value="AB_hydrolase_fold"/>
</dbReference>
<dbReference type="InterPro" id="IPR027417">
    <property type="entry name" value="P-loop_NTPase"/>
</dbReference>
<evidence type="ECO:0000256" key="2">
    <source>
        <dbReference type="SAM" id="MobiDB-lite"/>
    </source>
</evidence>
<dbReference type="Gene3D" id="3.40.50.1820">
    <property type="entry name" value="alpha/beta hydrolase"/>
    <property type="match status" value="1"/>
</dbReference>
<feature type="region of interest" description="Disordered" evidence="2">
    <location>
        <begin position="844"/>
        <end position="875"/>
    </location>
</feature>
<dbReference type="RefSeq" id="XP_070921354.1">
    <property type="nucleotide sequence ID" value="XM_071065253.1"/>
</dbReference>
<evidence type="ECO:0000256" key="1">
    <source>
        <dbReference type="ARBA" id="ARBA00022737"/>
    </source>
</evidence>
<sequence>MVSILHPGDPPRLDIVLVHGFAQPVLTWTVLDGELNGGRATDGQCWPRDHVPHRMKHANVLKFKYRESSTRPYQREKLSRISRELLEQVKKHRGVDESRPIVWVGHSAGGIVIKDAIVTARCTKRYQNIFHSTYGVVFFATPHHSHDGASWRETVCRIFDATPMFAATNTKADPTRLLPDDDSDGLEQIAREFASISNGRITVVSFDEESATVVNNRQCGLEQHRETLPRDHFQICVFDKDKHKQHLDRVWEVIEDIETRSQRAQDFDNDDREAIRWLGIAKMRSTSTLQRVQPTAGTCNWIRGQDEFMAWQNGSERLLWIYGRLGAGKTCLARHIVEFVSSGDGSNSSGEILADCFLDDIKIGYKNPKSVLVWLMYEVFSARRELIRSCLTDHYKRLKRHGDAPDLNFKSVKEIWEGLLRTLQEHSGGRGNGYSYTLLVDGIDQCLGNDISAGLEDLRIFFECITGKGDAFRVLILSQDNEDLRGIQPKNPFRLFEMGVAHTESDIRATVNEGAKSIAYKYRCDRDSIVREIMNRANGMYLWASMVLDEVIRMPTSSEEPIKLIRSMPSSLMGLYDNILERSSARAKSDSAGVVGRKYSKHVFFWIAYQLHGMNEQEMRTGISLVEAVGLPPQPATPRSSGLRLRRITEADLDNGETAQRLHETNLGRDIMRVCGALVAFTEEETFVPTHHTVQEYLVTPTEILERRYRSTLNNHRNYHFSNRDADTIIRHVCTRYLLLSYFKTPGPVGSAQEWESKVSRRIEEHPFSRYAARSWLRHAHLSDQPFHLGANANFAGGSDYQKLLKPKEDTKGCAQSWMEIWWYFEKWPRLPFPPEVNDLPLETFVPGKDPISRPQWTKTRDNTDDHGGDGVADR</sequence>
<organism evidence="4 5">
    <name type="scientific">Madurella fahalii</name>
    <dbReference type="NCBI Taxonomy" id="1157608"/>
    <lineage>
        <taxon>Eukaryota</taxon>
        <taxon>Fungi</taxon>
        <taxon>Dikarya</taxon>
        <taxon>Ascomycota</taxon>
        <taxon>Pezizomycotina</taxon>
        <taxon>Sordariomycetes</taxon>
        <taxon>Sordariomycetidae</taxon>
        <taxon>Sordariales</taxon>
        <taxon>Sordariales incertae sedis</taxon>
        <taxon>Madurella</taxon>
    </lineage>
</organism>
<comment type="caution">
    <text evidence="4">The sequence shown here is derived from an EMBL/GenBank/DDBJ whole genome shotgun (WGS) entry which is preliminary data.</text>
</comment>